<dbReference type="RefSeq" id="XP_035322387.1">
    <property type="nucleotide sequence ID" value="XM_035468406.1"/>
</dbReference>
<dbReference type="GeneID" id="55972661"/>
<name>A0A9P4YVR8_9HYPO</name>
<evidence type="ECO:0000256" key="2">
    <source>
        <dbReference type="ARBA" id="ARBA00023242"/>
    </source>
</evidence>
<comment type="caution">
    <text evidence="3">The sequence shown here is derived from an EMBL/GenBank/DDBJ whole genome shotgun (WGS) entry which is preliminary data.</text>
</comment>
<dbReference type="Proteomes" id="UP000749293">
    <property type="component" value="Unassembled WGS sequence"/>
</dbReference>
<dbReference type="AlphaFoldDB" id="A0A9P4YVR8"/>
<reference evidence="3" key="1">
    <citation type="submission" date="2020-03" db="EMBL/GenBank/DDBJ databases">
        <title>Site-based positive gene gene selection in Geosmithia morbida across the United States reveals a broad range of putative effectors and factors for local host and environmental adapation.</title>
        <authorList>
            <person name="Onufrak A."/>
            <person name="Murdoch R.W."/>
            <person name="Gazis R."/>
            <person name="Huff M."/>
            <person name="Staton M."/>
            <person name="Klingeman W."/>
            <person name="Hadziabdic D."/>
        </authorList>
    </citation>
    <scope>NUCLEOTIDE SEQUENCE</scope>
    <source>
        <strain evidence="3">1262</strain>
    </source>
</reference>
<evidence type="ECO:0000256" key="1">
    <source>
        <dbReference type="ARBA" id="ARBA00004123"/>
    </source>
</evidence>
<keyword evidence="4" id="KW-1185">Reference proteome</keyword>
<dbReference type="CDD" id="cd12148">
    <property type="entry name" value="fungal_TF_MHR"/>
    <property type="match status" value="1"/>
</dbReference>
<dbReference type="EMBL" id="JAANYQ010000006">
    <property type="protein sequence ID" value="KAF4123735.1"/>
    <property type="molecule type" value="Genomic_DNA"/>
</dbReference>
<protein>
    <submittedName>
        <fullName evidence="3">Fungal Zn(2)-Cys(6) binuclear cluster domain</fullName>
    </submittedName>
</protein>
<keyword evidence="2" id="KW-0539">Nucleus</keyword>
<dbReference type="PANTHER" id="PTHR31001:SF40">
    <property type="entry name" value="ZN(II)2CYS6 TRANSCRIPTION FACTOR (EUROFUNG)"/>
    <property type="match status" value="1"/>
</dbReference>
<dbReference type="PANTHER" id="PTHR31001">
    <property type="entry name" value="UNCHARACTERIZED TRANSCRIPTIONAL REGULATORY PROTEIN"/>
    <property type="match status" value="1"/>
</dbReference>
<dbReference type="GO" id="GO:0005634">
    <property type="term" value="C:nucleus"/>
    <property type="evidence" value="ECO:0007669"/>
    <property type="project" value="UniProtKB-SubCell"/>
</dbReference>
<gene>
    <name evidence="3" type="ORF">GMORB2_6436</name>
</gene>
<dbReference type="OrthoDB" id="4898680at2759"/>
<accession>A0A9P4YVR8</accession>
<evidence type="ECO:0000313" key="4">
    <source>
        <dbReference type="Proteomes" id="UP000749293"/>
    </source>
</evidence>
<evidence type="ECO:0000313" key="3">
    <source>
        <dbReference type="EMBL" id="KAF4123735.1"/>
    </source>
</evidence>
<organism evidence="3 4">
    <name type="scientific">Geosmithia morbida</name>
    <dbReference type="NCBI Taxonomy" id="1094350"/>
    <lineage>
        <taxon>Eukaryota</taxon>
        <taxon>Fungi</taxon>
        <taxon>Dikarya</taxon>
        <taxon>Ascomycota</taxon>
        <taxon>Pezizomycotina</taxon>
        <taxon>Sordariomycetes</taxon>
        <taxon>Hypocreomycetidae</taxon>
        <taxon>Hypocreales</taxon>
        <taxon>Bionectriaceae</taxon>
        <taxon>Geosmithia</taxon>
    </lineage>
</organism>
<comment type="subcellular location">
    <subcellularLocation>
        <location evidence="1">Nucleus</location>
    </subcellularLocation>
</comment>
<dbReference type="InterPro" id="IPR050613">
    <property type="entry name" value="Sec_Metabolite_Reg"/>
</dbReference>
<proteinExistence type="predicted"/>
<sequence length="632" mass="69943">MRIPGLAVDTASAVTGPSIPGPLPKHHPYPNPGYLGSSSHATLFDHLDLGSAVGEGEAMAGDLGIADEFDHVSSNARVKEAHISHGAELIRQLLSFAQVPECIELVRAWLGTGANLVLGSVFTETCLQAAQSILAAGSRGGEEGGSPSAEDARRISHSLFINSCKPLTAAPDTTLDEFTDQFGMGKARWESIGLFLIAVSRATFRPRCPQPHFDSEPKRRYMRRLTMHYADRCLDICLFLDRLNDVQLILQYETFILHTLVDGDQSYESWRRLGDLSSSLFALGYHQEIEGSGPIPEFLKSIRQTAFACSYAADKNVSIFLGRPPRIYKRFCRLQQPSLAAFFSPEWAPDTAIDLVADTRWATLCAMLKEDIVAELFGESRYETRVDKARPIQAQAETQWAALPDSFRLEKPMKLYDRKPFELDIMLGIKLNQLHVLFLVRLAVVRRFSEPHPELSAIAQEMLALVVEAIVLKEHIVHSGTSLVWKLVYYGLSAAGVVCLSMLHQVSAPDGDMSPSAKVLRDLSVIVAEVEYGTIVYKEDANYALLAGATKTIKNLLDSMTNASLHRGRRAVDHYGEDATLPCDPDAQLAVDANVPWESWVPNNLQDFEVHFWNTLAEHPFLTSNQPQDLCA</sequence>